<evidence type="ECO:0000313" key="1">
    <source>
        <dbReference type="EMBL" id="RNA43047.1"/>
    </source>
</evidence>
<keyword evidence="2" id="KW-1185">Reference proteome</keyword>
<sequence length="1375" mass="156091">MLFLQNTLIDIQNIFLNLEPSIRLNSKTPVDSLIASIIVATHSNQSYTAIRIVDEDPFFYLKSDKLYLKRPIFMNQQFVYVTISAQDMFNPELEFTKYFLIPIEKEEYARILFDNSPILVPSISVNFDLPKETIIGQLSPLDSNKQQNFEFSVLETNKYLDVSKDGKIILKQKLGNEFLKYTNPYLELKVNIKQDPDNVSAKEIWFKIDTSNQQKPPLRYDFDRFNDPVGQYYFNGTSNTRLGQFQVDRNIYPSEKFSLRAEDQKVTLDNDGNLFIPNNLFNELNSTSTIQINVVDSEQNSVVMREIFEIDIPMGFTTNENILASTITKSTVAKLIEESKLECNSDRDCNKNGSGPNVCLLLSSLKSEIHVSSLDIELFYRRLQFASNKDLALLLKYYRIVHGLKSNSNQFIDELAQLKLTMNDFKSIGICLCDSEFTGFRCLIPVINQKPNQCHPESSIPSCNPSTSKCQKDSFNLVSAIQDPLNQLSKYQSYNCECERDSIIGINCELSTQQCSRMTASMIPINKCQLESQFCYPLFNNSASDHICLEKEGPLLKSSLNYLTFDESELSDSLYTNLNIGDPSVLTGIQSFVRDNAFLHFSFNNYNLIPKGPLAILNPSVNMPDVLNSLRNRVNTFTSDLPLSIQEDLTRSRIDKILTETISSLISQGKLTPNQDLDLVDNLYTRLNIQNSKNSFFSNSNWNLFQNNPNLKPLTKASLETLRINSEKINSYLELNRALSLVSSENPYLDLFSFNDKPYNLVKLDILPGIYLEPDGELTIRPTPGVFLKSEYFIDPIIKSRELIFLPGIFNPASGQNCQANSIFIPGIFSHQIDNFDLDFLTPDVNKYLNKFIPMQIPFNINSMLTPFRESLSETVLKLLPNGVPQSFASYVLWTPLDFDPDSTFDLINKNEKFMTSLFSAEGLSQIVNEQKQLNLESFLSTLLISDPSVISQFYSKNFSLNCITNDTNLYPVYRPQGVQFYNVTHPAQNVSVLEFILYDQNGQPVPQNEVNAALVSYCNSFSNKSGGVVMTNKSFKYFGDNIAFSGIGSGLADSQFQKNETRNISSGFTGLTGSNESNLLFVTKRIPAQTQSLVNINQSDSFHGPSRSLSFPNLSQNSFNENHQDIRAISNKGFISNIGSSNFNNTKNLLELKRISNHVDPNTQLSFKLANDNRIFGVNRKIINENKKEPFCQGFLLNWFHESDTSNIFSDTTSSECEIAKICAMPSKRICCYCQKRTVCPESINTRCDDAMLMCDVCFYYCHSKDTLNNCGYGKNQDSGYYIVRNKDRCSNSFGQIIDVVNLQSCESDYQFNKTGGQISSSEVNEYDEISLDTKSGYDCEYKSNVHSMFKNSKVIVVPNTKKDENYYYVEDSD</sequence>
<organism evidence="1 2">
    <name type="scientific">Brachionus plicatilis</name>
    <name type="common">Marine rotifer</name>
    <name type="synonym">Brachionus muelleri</name>
    <dbReference type="NCBI Taxonomy" id="10195"/>
    <lineage>
        <taxon>Eukaryota</taxon>
        <taxon>Metazoa</taxon>
        <taxon>Spiralia</taxon>
        <taxon>Gnathifera</taxon>
        <taxon>Rotifera</taxon>
        <taxon>Eurotatoria</taxon>
        <taxon>Monogononta</taxon>
        <taxon>Pseudotrocha</taxon>
        <taxon>Ploima</taxon>
        <taxon>Brachionidae</taxon>
        <taxon>Brachionus</taxon>
    </lineage>
</organism>
<accession>A0A3M7T537</accession>
<gene>
    <name evidence="1" type="ORF">BpHYR1_042911</name>
</gene>
<dbReference type="OrthoDB" id="10511721at2759"/>
<proteinExistence type="predicted"/>
<dbReference type="EMBL" id="REGN01000287">
    <property type="protein sequence ID" value="RNA43047.1"/>
    <property type="molecule type" value="Genomic_DNA"/>
</dbReference>
<evidence type="ECO:0000313" key="2">
    <source>
        <dbReference type="Proteomes" id="UP000276133"/>
    </source>
</evidence>
<name>A0A3M7T537_BRAPC</name>
<comment type="caution">
    <text evidence="1">The sequence shown here is derived from an EMBL/GenBank/DDBJ whole genome shotgun (WGS) entry which is preliminary data.</text>
</comment>
<reference evidence="1 2" key="1">
    <citation type="journal article" date="2018" name="Sci. Rep.">
        <title>Genomic signatures of local adaptation to the degree of environmental predictability in rotifers.</title>
        <authorList>
            <person name="Franch-Gras L."/>
            <person name="Hahn C."/>
            <person name="Garcia-Roger E.M."/>
            <person name="Carmona M.J."/>
            <person name="Serra M."/>
            <person name="Gomez A."/>
        </authorList>
    </citation>
    <scope>NUCLEOTIDE SEQUENCE [LARGE SCALE GENOMIC DNA]</scope>
    <source>
        <strain evidence="1">HYR1</strain>
    </source>
</reference>
<protein>
    <submittedName>
        <fullName evidence="1">Uncharacterized protein</fullName>
    </submittedName>
</protein>
<dbReference type="Proteomes" id="UP000276133">
    <property type="component" value="Unassembled WGS sequence"/>
</dbReference>